<name>A0A2S8SWU6_9BACT</name>
<keyword evidence="3" id="KW-1185">Reference proteome</keyword>
<protein>
    <recommendedName>
        <fullName evidence="1">DUF4007 domain-containing protein</fullName>
    </recommendedName>
</protein>
<dbReference type="AlphaFoldDB" id="A0A2S8SWU6"/>
<evidence type="ECO:0000313" key="3">
    <source>
        <dbReference type="Proteomes" id="UP000237684"/>
    </source>
</evidence>
<gene>
    <name evidence="2" type="ORF">B1R32_1014</name>
</gene>
<dbReference type="EMBL" id="NIGF01000001">
    <property type="protein sequence ID" value="PQV65267.1"/>
    <property type="molecule type" value="Genomic_DNA"/>
</dbReference>
<dbReference type="InParanoid" id="A0A2S8SWU6"/>
<dbReference type="Proteomes" id="UP000237684">
    <property type="component" value="Unassembled WGS sequence"/>
</dbReference>
<dbReference type="Pfam" id="PF13182">
    <property type="entry name" value="DUF4007"/>
    <property type="match status" value="1"/>
</dbReference>
<feature type="domain" description="DUF4007" evidence="1">
    <location>
        <begin position="1"/>
        <end position="243"/>
    </location>
</feature>
<accession>A0A2S8SWU6</accession>
<reference evidence="2 3" key="1">
    <citation type="journal article" date="2018" name="Syst. Appl. Microbiol.">
        <title>Abditibacterium utsteinense sp. nov., the first cultivated member of candidate phylum FBP, isolated from ice-free Antarctic soil samples.</title>
        <authorList>
            <person name="Tahon G."/>
            <person name="Tytgat B."/>
            <person name="Lebbe L."/>
            <person name="Carlier A."/>
            <person name="Willems A."/>
        </authorList>
    </citation>
    <scope>NUCLEOTIDE SEQUENCE [LARGE SCALE GENOMIC DNA]</scope>
    <source>
        <strain evidence="2 3">LMG 29911</strain>
    </source>
</reference>
<organism evidence="2 3">
    <name type="scientific">Abditibacterium utsteinense</name>
    <dbReference type="NCBI Taxonomy" id="1960156"/>
    <lineage>
        <taxon>Bacteria</taxon>
        <taxon>Pseudomonadati</taxon>
        <taxon>Abditibacteriota</taxon>
        <taxon>Abditibacteriia</taxon>
        <taxon>Abditibacteriales</taxon>
        <taxon>Abditibacteriaceae</taxon>
        <taxon>Abditibacterium</taxon>
    </lineage>
</organism>
<evidence type="ECO:0000313" key="2">
    <source>
        <dbReference type="EMBL" id="PQV65267.1"/>
    </source>
</evidence>
<evidence type="ECO:0000259" key="1">
    <source>
        <dbReference type="Pfam" id="PF13182"/>
    </source>
</evidence>
<dbReference type="InterPro" id="IPR025248">
    <property type="entry name" value="DUF4007"/>
</dbReference>
<comment type="caution">
    <text evidence="2">The sequence shown here is derived from an EMBL/GenBank/DDBJ whole genome shotgun (WGS) entry which is preliminary data.</text>
</comment>
<proteinExistence type="predicted"/>
<sequence length="249" mass="27678">MVTAIRHWLLVTGLARVTGRDFHATALGQSLLADDGFDPYLEDPATLWVLHWKLCGPGSDCFTWAWTFNFLREWEWSREKLVEDLLVAAARNGKAPSPETVKRDADVFLSTYVESERTGQNSEDGLDSPLRELGLIRPGFEYHLRFNVGPKPSLPPAVFAWALVSFCGWKAPRAATISAREIAHAEGSPGVVFKLDEDSTLAYLDTLADLTDGALRFEDTPLVRQVVMDAKAPQFDSLLASHYNASLTR</sequence>